<dbReference type="Proteomes" id="UP000233375">
    <property type="component" value="Unassembled WGS sequence"/>
</dbReference>
<dbReference type="Gene3D" id="1.10.3330.10">
    <property type="entry name" value="Oxo-4-hydroxy-4-carboxy-5-ureidoimidazoline decarboxylase"/>
    <property type="match status" value="1"/>
</dbReference>
<feature type="domain" description="Oxo-4-hydroxy-4-carboxy-5-ureidoimidazoline decarboxylase" evidence="7">
    <location>
        <begin position="1"/>
        <end position="151"/>
    </location>
</feature>
<dbReference type="EMBL" id="PISE01000067">
    <property type="protein sequence ID" value="PKG21657.1"/>
    <property type="molecule type" value="Genomic_DNA"/>
</dbReference>
<evidence type="ECO:0000256" key="5">
    <source>
        <dbReference type="ARBA" id="ARBA00022793"/>
    </source>
</evidence>
<comment type="caution">
    <text evidence="8">The sequence shown here is derived from an EMBL/GenBank/DDBJ whole genome shotgun (WGS) entry which is preliminary data.</text>
</comment>
<keyword evidence="5" id="KW-0210">Decarboxylase</keyword>
<keyword evidence="6" id="KW-0456">Lyase</keyword>
<dbReference type="Pfam" id="PF09349">
    <property type="entry name" value="OHCU_decarbox"/>
    <property type="match status" value="1"/>
</dbReference>
<dbReference type="EC" id="4.1.1.97" evidence="3"/>
<dbReference type="OrthoDB" id="9800909at2"/>
<proteinExistence type="predicted"/>
<evidence type="ECO:0000259" key="7">
    <source>
        <dbReference type="Pfam" id="PF09349"/>
    </source>
</evidence>
<gene>
    <name evidence="8" type="primary">uraD</name>
    <name evidence="8" type="ORF">CWS01_21400</name>
</gene>
<dbReference type="SUPFAM" id="SSF158694">
    <property type="entry name" value="UraD-Like"/>
    <property type="match status" value="1"/>
</dbReference>
<dbReference type="InterPro" id="IPR036778">
    <property type="entry name" value="OHCU_decarboxylase_sf"/>
</dbReference>
<evidence type="ECO:0000313" key="9">
    <source>
        <dbReference type="Proteomes" id="UP000233375"/>
    </source>
</evidence>
<evidence type="ECO:0000313" key="8">
    <source>
        <dbReference type="EMBL" id="PKG21657.1"/>
    </source>
</evidence>
<keyword evidence="4" id="KW-0659">Purine metabolism</keyword>
<dbReference type="PANTHER" id="PTHR43466">
    <property type="entry name" value="2-OXO-4-HYDROXY-4-CARBOXY-5-UREIDOIMIDAZOLINE DECARBOXYLASE-RELATED"/>
    <property type="match status" value="1"/>
</dbReference>
<keyword evidence="9" id="KW-1185">Reference proteome</keyword>
<accession>A0A2N0YWM0</accession>
<name>A0A2N0YWM0_9BACI</name>
<dbReference type="PANTHER" id="PTHR43466:SF1">
    <property type="entry name" value="2-OXO-4-HYDROXY-4-CARBOXY-5-UREIDOIMIDAZOLINE DECARBOXYLASE-RELATED"/>
    <property type="match status" value="1"/>
</dbReference>
<organism evidence="8 9">
    <name type="scientific">Niallia nealsonii</name>
    <dbReference type="NCBI Taxonomy" id="115979"/>
    <lineage>
        <taxon>Bacteria</taxon>
        <taxon>Bacillati</taxon>
        <taxon>Bacillota</taxon>
        <taxon>Bacilli</taxon>
        <taxon>Bacillales</taxon>
        <taxon>Bacillaceae</taxon>
        <taxon>Niallia</taxon>
    </lineage>
</organism>
<dbReference type="InterPro" id="IPR017580">
    <property type="entry name" value="OHCU_decarboxylase-1"/>
</dbReference>
<evidence type="ECO:0000256" key="4">
    <source>
        <dbReference type="ARBA" id="ARBA00022631"/>
    </source>
</evidence>
<comment type="pathway">
    <text evidence="2">Purine metabolism; urate degradation; (S)-allantoin from urate: step 3/3.</text>
</comment>
<dbReference type="GO" id="GO:0006144">
    <property type="term" value="P:purine nucleobase metabolic process"/>
    <property type="evidence" value="ECO:0007669"/>
    <property type="project" value="UniProtKB-KW"/>
</dbReference>
<dbReference type="GO" id="GO:0019628">
    <property type="term" value="P:urate catabolic process"/>
    <property type="evidence" value="ECO:0007669"/>
    <property type="project" value="UniProtKB-UniPathway"/>
</dbReference>
<sequence length="157" mass="18140">MEQLEFIEKIGWVFEDTPWVAEKAFSSKPFASLKNLYQTMVNKVEEADEKAQLALINAHPDLGSRIKMTESSVKEQKGAGLDSLTEEEFASFSLLNKQYLEKFGFPFILAVKGHTKETIYQAMEQRVDHQKEQEFQTALLEIYKIVGFRLEELVKEK</sequence>
<dbReference type="UniPathway" id="UPA00394">
    <property type="reaction ID" value="UER00652"/>
</dbReference>
<dbReference type="InterPro" id="IPR018020">
    <property type="entry name" value="OHCU_decarboxylase"/>
</dbReference>
<dbReference type="AlphaFoldDB" id="A0A2N0YWM0"/>
<comment type="catalytic activity">
    <reaction evidence="1">
        <text>5-hydroxy-2-oxo-4-ureido-2,5-dihydro-1H-imidazole-5-carboxylate + H(+) = (S)-allantoin + CO2</text>
        <dbReference type="Rhea" id="RHEA:26301"/>
        <dbReference type="ChEBI" id="CHEBI:15378"/>
        <dbReference type="ChEBI" id="CHEBI:15678"/>
        <dbReference type="ChEBI" id="CHEBI:16526"/>
        <dbReference type="ChEBI" id="CHEBI:58639"/>
        <dbReference type="EC" id="4.1.1.97"/>
    </reaction>
</comment>
<evidence type="ECO:0000256" key="6">
    <source>
        <dbReference type="ARBA" id="ARBA00023239"/>
    </source>
</evidence>
<dbReference type="GO" id="GO:0051997">
    <property type="term" value="F:2-oxo-4-hydroxy-4-carboxy-5-ureidoimidazoline decarboxylase activity"/>
    <property type="evidence" value="ECO:0007669"/>
    <property type="project" value="UniProtKB-EC"/>
</dbReference>
<evidence type="ECO:0000256" key="3">
    <source>
        <dbReference type="ARBA" id="ARBA00012257"/>
    </source>
</evidence>
<protein>
    <recommendedName>
        <fullName evidence="3">2-oxo-4-hydroxy-4-carboxy-5-ureidoimidazoline decarboxylase</fullName>
        <ecNumber evidence="3">4.1.1.97</ecNumber>
    </recommendedName>
</protein>
<evidence type="ECO:0000256" key="1">
    <source>
        <dbReference type="ARBA" id="ARBA00001163"/>
    </source>
</evidence>
<dbReference type="NCBIfam" id="TIGR03164">
    <property type="entry name" value="UHCUDC"/>
    <property type="match status" value="1"/>
</dbReference>
<reference evidence="8 9" key="1">
    <citation type="journal article" date="2003" name="Int. J. Syst. Evol. Microbiol.">
        <title>Bacillus nealsonii sp. nov., isolated from a spacecraft-assembly facility, whose spores are gamma-radiation resistant.</title>
        <authorList>
            <person name="Venkateswaran K."/>
            <person name="Kempf M."/>
            <person name="Chen F."/>
            <person name="Satomi M."/>
            <person name="Nicholson W."/>
            <person name="Kern R."/>
        </authorList>
    </citation>
    <scope>NUCLEOTIDE SEQUENCE [LARGE SCALE GENOMIC DNA]</scope>
    <source>
        <strain evidence="8 9">FO-92</strain>
    </source>
</reference>
<dbReference type="GO" id="GO:0000255">
    <property type="term" value="P:allantoin metabolic process"/>
    <property type="evidence" value="ECO:0007669"/>
    <property type="project" value="InterPro"/>
</dbReference>
<evidence type="ECO:0000256" key="2">
    <source>
        <dbReference type="ARBA" id="ARBA00004754"/>
    </source>
</evidence>